<reference evidence="1" key="1">
    <citation type="submission" date="2023-01" db="EMBL/GenBank/DDBJ databases">
        <title>The chitinases involved in constricting ring structure development in the nematode-trapping fungus Drechslerella dactyloides.</title>
        <authorList>
            <person name="Wang R."/>
            <person name="Zhang L."/>
            <person name="Tang P."/>
            <person name="Li S."/>
            <person name="Liang L."/>
        </authorList>
    </citation>
    <scope>NUCLEOTIDE SEQUENCE</scope>
    <source>
        <strain evidence="1">YMF1.00031</strain>
    </source>
</reference>
<sequence>MDKELLVMFGRSRELIRVVPSRPSYAERFQESHYDDGRLRQAAATLMSQTAQPAGKCTASQSASLPGSESVHACALVSGHYPVLLP</sequence>
<proteinExistence type="predicted"/>
<dbReference type="EMBL" id="JAQGDS010000007">
    <property type="protein sequence ID" value="KAJ6259039.1"/>
    <property type="molecule type" value="Genomic_DNA"/>
</dbReference>
<name>A0AAD6IW45_DREDA</name>
<accession>A0AAD6IW45</accession>
<protein>
    <submittedName>
        <fullName evidence="1">Uncharacterized protein</fullName>
    </submittedName>
</protein>
<keyword evidence="2" id="KW-1185">Reference proteome</keyword>
<dbReference type="AlphaFoldDB" id="A0AAD6IW45"/>
<evidence type="ECO:0000313" key="1">
    <source>
        <dbReference type="EMBL" id="KAJ6259039.1"/>
    </source>
</evidence>
<gene>
    <name evidence="1" type="ORF">Dda_5935</name>
</gene>
<dbReference type="Proteomes" id="UP001221413">
    <property type="component" value="Unassembled WGS sequence"/>
</dbReference>
<comment type="caution">
    <text evidence="1">The sequence shown here is derived from an EMBL/GenBank/DDBJ whole genome shotgun (WGS) entry which is preliminary data.</text>
</comment>
<evidence type="ECO:0000313" key="2">
    <source>
        <dbReference type="Proteomes" id="UP001221413"/>
    </source>
</evidence>
<organism evidence="1 2">
    <name type="scientific">Drechslerella dactyloides</name>
    <name type="common">Nematode-trapping fungus</name>
    <name type="synonym">Arthrobotrys dactyloides</name>
    <dbReference type="NCBI Taxonomy" id="74499"/>
    <lineage>
        <taxon>Eukaryota</taxon>
        <taxon>Fungi</taxon>
        <taxon>Dikarya</taxon>
        <taxon>Ascomycota</taxon>
        <taxon>Pezizomycotina</taxon>
        <taxon>Orbiliomycetes</taxon>
        <taxon>Orbiliales</taxon>
        <taxon>Orbiliaceae</taxon>
        <taxon>Drechslerella</taxon>
    </lineage>
</organism>